<dbReference type="GO" id="GO:0016491">
    <property type="term" value="F:oxidoreductase activity"/>
    <property type="evidence" value="ECO:0007669"/>
    <property type="project" value="InterPro"/>
</dbReference>
<feature type="region of interest" description="Disordered" evidence="1">
    <location>
        <begin position="1"/>
        <end position="25"/>
    </location>
</feature>
<evidence type="ECO:0000256" key="1">
    <source>
        <dbReference type="SAM" id="MobiDB-lite"/>
    </source>
</evidence>
<dbReference type="SUPFAM" id="SSF47240">
    <property type="entry name" value="Ferritin-like"/>
    <property type="match status" value="1"/>
</dbReference>
<protein>
    <submittedName>
        <fullName evidence="3">Ribonucleoside-diphosphate reductase, beta subunit</fullName>
    </submittedName>
</protein>
<reference evidence="3" key="1">
    <citation type="submission" date="2017-02" db="UniProtKB">
        <authorList>
            <consortium name="WormBaseParasite"/>
        </authorList>
    </citation>
    <scope>IDENTIFICATION</scope>
</reference>
<evidence type="ECO:0000313" key="2">
    <source>
        <dbReference type="Proteomes" id="UP000036681"/>
    </source>
</evidence>
<accession>A0A0M3HM75</accession>
<organism evidence="2 3">
    <name type="scientific">Ascaris lumbricoides</name>
    <name type="common">Giant roundworm</name>
    <dbReference type="NCBI Taxonomy" id="6252"/>
    <lineage>
        <taxon>Eukaryota</taxon>
        <taxon>Metazoa</taxon>
        <taxon>Ecdysozoa</taxon>
        <taxon>Nematoda</taxon>
        <taxon>Chromadorea</taxon>
        <taxon>Rhabditida</taxon>
        <taxon>Spirurina</taxon>
        <taxon>Ascaridomorpha</taxon>
        <taxon>Ascaridoidea</taxon>
        <taxon>Ascarididae</taxon>
        <taxon>Ascaris</taxon>
    </lineage>
</organism>
<name>A0A0M3HM75_ASCLU</name>
<dbReference type="InterPro" id="IPR009078">
    <property type="entry name" value="Ferritin-like_SF"/>
</dbReference>
<dbReference type="InterPro" id="IPR012348">
    <property type="entry name" value="RNR-like"/>
</dbReference>
<proteinExistence type="predicted"/>
<dbReference type="Pfam" id="PF00268">
    <property type="entry name" value="Ribonuc_red_sm"/>
    <property type="match status" value="1"/>
</dbReference>
<dbReference type="GO" id="GO:0009263">
    <property type="term" value="P:deoxyribonucleotide biosynthetic process"/>
    <property type="evidence" value="ECO:0007669"/>
    <property type="project" value="InterPro"/>
</dbReference>
<dbReference type="Proteomes" id="UP000036681">
    <property type="component" value="Unplaced"/>
</dbReference>
<dbReference type="WBParaSite" id="ALUE_0000262001-mRNA-1">
    <property type="protein sequence ID" value="ALUE_0000262001-mRNA-1"/>
    <property type="gene ID" value="ALUE_0000262001"/>
</dbReference>
<keyword evidence="2" id="KW-1185">Reference proteome</keyword>
<feature type="compositionally biased region" description="Polar residues" evidence="1">
    <location>
        <begin position="1"/>
        <end position="11"/>
    </location>
</feature>
<dbReference type="Gene3D" id="1.10.620.20">
    <property type="entry name" value="Ribonucleotide Reductase, subunit A"/>
    <property type="match status" value="1"/>
</dbReference>
<dbReference type="InterPro" id="IPR000358">
    <property type="entry name" value="RNR_small_fam"/>
</dbReference>
<sequence length="77" mass="8816">MNVSISENSATKKAPEVTDKGDEEVVEPLLANNPNRFVIFPIKYHDIWDFYKRAVASFWTVEEVCHFANSSKLVSVR</sequence>
<evidence type="ECO:0000313" key="3">
    <source>
        <dbReference type="WBParaSite" id="ALUE_0000262001-mRNA-1"/>
    </source>
</evidence>
<dbReference type="AlphaFoldDB" id="A0A0M3HM75"/>